<dbReference type="PANTHER" id="PTHR46796:SF6">
    <property type="entry name" value="ARAC SUBFAMILY"/>
    <property type="match status" value="1"/>
</dbReference>
<comment type="caution">
    <text evidence="5">The sequence shown here is derived from an EMBL/GenBank/DDBJ whole genome shotgun (WGS) entry which is preliminary data.</text>
</comment>
<dbReference type="PROSITE" id="PS00041">
    <property type="entry name" value="HTH_ARAC_FAMILY_1"/>
    <property type="match status" value="1"/>
</dbReference>
<accession>A0A364JS37</accession>
<evidence type="ECO:0000256" key="1">
    <source>
        <dbReference type="ARBA" id="ARBA00023015"/>
    </source>
</evidence>
<reference evidence="5 6" key="1">
    <citation type="submission" date="2018-06" db="EMBL/GenBank/DDBJ databases">
        <title>Genomic Encyclopedia of Type Strains, Phase IV (KMG-IV): sequencing the most valuable type-strain genomes for metagenomic binning, comparative biology and taxonomic classification.</title>
        <authorList>
            <person name="Goeker M."/>
        </authorList>
    </citation>
    <scope>NUCLEOTIDE SEQUENCE [LARGE SCALE GENOMIC DNA]</scope>
    <source>
        <strain evidence="5 6">DSM 26720</strain>
    </source>
</reference>
<evidence type="ECO:0000313" key="5">
    <source>
        <dbReference type="EMBL" id="RAK25757.1"/>
    </source>
</evidence>
<dbReference type="GO" id="GO:0043565">
    <property type="term" value="F:sequence-specific DNA binding"/>
    <property type="evidence" value="ECO:0007669"/>
    <property type="project" value="InterPro"/>
</dbReference>
<sequence>MDGNSISINRLEEIPGAELLASSAKWNWPNLLVCTTRIGPFSKSFLSNRSLLVSMVTSGSLCGRWKIGSEYADLNLRPGTIFIIPPHISFAVEVISNAELINIYINSSLLEQVIEEYSSMADSTFNIRSNLFVVDEFMEQSVLSIKEILHNGGTFSGVEAQYFARVLVGRIITRYSSPASKEQAVENGLPPGVVQKTIEFINLNLHKRIANEQLADLAGVGAAQFGRLFKRTMDMTPHQYIIRSRIERARTLLTETDMPIVEIAQECGFADQVHLTRFFGRIMGTSPASFRRKSKSARR</sequence>
<dbReference type="PANTHER" id="PTHR46796">
    <property type="entry name" value="HTH-TYPE TRANSCRIPTIONAL ACTIVATOR RHAS-RELATED"/>
    <property type="match status" value="1"/>
</dbReference>
<keyword evidence="2" id="KW-0238">DNA-binding</keyword>
<dbReference type="SUPFAM" id="SSF46689">
    <property type="entry name" value="Homeodomain-like"/>
    <property type="match status" value="2"/>
</dbReference>
<dbReference type="GO" id="GO:0003700">
    <property type="term" value="F:DNA-binding transcription factor activity"/>
    <property type="evidence" value="ECO:0007669"/>
    <property type="project" value="InterPro"/>
</dbReference>
<dbReference type="PROSITE" id="PS01124">
    <property type="entry name" value="HTH_ARAC_FAMILY_2"/>
    <property type="match status" value="1"/>
</dbReference>
<dbReference type="EMBL" id="QLMK01000019">
    <property type="protein sequence ID" value="RAK25757.1"/>
    <property type="molecule type" value="Genomic_DNA"/>
</dbReference>
<organism evidence="5 6">
    <name type="scientific">Falsochrobactrum ovis</name>
    <dbReference type="NCBI Taxonomy" id="1293442"/>
    <lineage>
        <taxon>Bacteria</taxon>
        <taxon>Pseudomonadati</taxon>
        <taxon>Pseudomonadota</taxon>
        <taxon>Alphaproteobacteria</taxon>
        <taxon>Hyphomicrobiales</taxon>
        <taxon>Brucellaceae</taxon>
        <taxon>Falsochrobactrum</taxon>
    </lineage>
</organism>
<dbReference type="InterPro" id="IPR050204">
    <property type="entry name" value="AraC_XylS_family_regulators"/>
</dbReference>
<dbReference type="SMART" id="SM00342">
    <property type="entry name" value="HTH_ARAC"/>
    <property type="match status" value="1"/>
</dbReference>
<dbReference type="Pfam" id="PF02311">
    <property type="entry name" value="AraC_binding"/>
    <property type="match status" value="1"/>
</dbReference>
<dbReference type="InterPro" id="IPR003313">
    <property type="entry name" value="AraC-bd"/>
</dbReference>
<evidence type="ECO:0000313" key="6">
    <source>
        <dbReference type="Proteomes" id="UP000249453"/>
    </source>
</evidence>
<dbReference type="InterPro" id="IPR018060">
    <property type="entry name" value="HTH_AraC"/>
</dbReference>
<keyword evidence="3" id="KW-0804">Transcription</keyword>
<name>A0A364JS37_9HYPH</name>
<feature type="domain" description="HTH araC/xylS-type" evidence="4">
    <location>
        <begin position="195"/>
        <end position="293"/>
    </location>
</feature>
<dbReference type="Gene3D" id="1.10.10.60">
    <property type="entry name" value="Homeodomain-like"/>
    <property type="match status" value="2"/>
</dbReference>
<protein>
    <submittedName>
        <fullName evidence="5">AraC family transcriptional regulator</fullName>
    </submittedName>
</protein>
<keyword evidence="1" id="KW-0805">Transcription regulation</keyword>
<evidence type="ECO:0000256" key="3">
    <source>
        <dbReference type="ARBA" id="ARBA00023163"/>
    </source>
</evidence>
<proteinExistence type="predicted"/>
<dbReference type="AlphaFoldDB" id="A0A364JS37"/>
<dbReference type="InterPro" id="IPR009057">
    <property type="entry name" value="Homeodomain-like_sf"/>
</dbReference>
<gene>
    <name evidence="5" type="ORF">C7374_1192</name>
</gene>
<dbReference type="Proteomes" id="UP000249453">
    <property type="component" value="Unassembled WGS sequence"/>
</dbReference>
<keyword evidence="6" id="KW-1185">Reference proteome</keyword>
<evidence type="ECO:0000256" key="2">
    <source>
        <dbReference type="ARBA" id="ARBA00023125"/>
    </source>
</evidence>
<dbReference type="RefSeq" id="WP_245412683.1">
    <property type="nucleotide sequence ID" value="NZ_JBHEEY010000006.1"/>
</dbReference>
<dbReference type="InterPro" id="IPR018062">
    <property type="entry name" value="HTH_AraC-typ_CS"/>
</dbReference>
<evidence type="ECO:0000259" key="4">
    <source>
        <dbReference type="PROSITE" id="PS01124"/>
    </source>
</evidence>
<dbReference type="Pfam" id="PF12833">
    <property type="entry name" value="HTH_18"/>
    <property type="match status" value="1"/>
</dbReference>